<dbReference type="EC" id="2.4.-.-" evidence="5"/>
<dbReference type="RefSeq" id="WP_386735512.1">
    <property type="nucleotide sequence ID" value="NZ_JBHRXI010000010.1"/>
</dbReference>
<feature type="transmembrane region" description="Helical" evidence="2">
    <location>
        <begin position="238"/>
        <end position="269"/>
    </location>
</feature>
<sequence>MSAVNVDIVLIGRNEGARLVAALAAARGQARRLVYVDSGSTDDSVAAARAAGALIVELDMSVPFSAARARNAGFEAAQAQDDPAPFVQFIDGDCALVPGWLEAGEARLREDDGLALVTGWRSEIKRDASVYNQMCDHEWHRPAGPITHCGGDMMVRAEAWRAVGGMNPALVAGEDEEIGLRLHKAGWRLERLPLAMTRHDADITRFGQWWRRTVRAGHAFAHVGTIHPEHFRAERRRVLVYGLVLPLVAIAGAFVSGWIPVAALGLYLLSYLRTVQGLRRACLPPREALSHSLFLSLSKFPNLIGMATYWQRHLARRTPEIIEYQ</sequence>
<dbReference type="InterPro" id="IPR029044">
    <property type="entry name" value="Nucleotide-diphossugar_trans"/>
</dbReference>
<dbReference type="PANTHER" id="PTHR43646:SF6">
    <property type="entry name" value="PRE-MYCOFACTOCIN GLYCOSYLTRANSFERASE"/>
    <property type="match status" value="1"/>
</dbReference>
<keyword evidence="2" id="KW-0812">Transmembrane</keyword>
<evidence type="ECO:0000313" key="5">
    <source>
        <dbReference type="EMBL" id="MFC3614311.1"/>
    </source>
</evidence>
<evidence type="ECO:0000259" key="4">
    <source>
        <dbReference type="Pfam" id="PF02709"/>
    </source>
</evidence>
<evidence type="ECO:0000259" key="3">
    <source>
        <dbReference type="Pfam" id="PF00535"/>
    </source>
</evidence>
<dbReference type="SUPFAM" id="SSF53448">
    <property type="entry name" value="Nucleotide-diphospho-sugar transferases"/>
    <property type="match status" value="1"/>
</dbReference>
<name>A0ABV7TFC3_9RHOB</name>
<keyword evidence="6" id="KW-1185">Reference proteome</keyword>
<dbReference type="Pfam" id="PF00535">
    <property type="entry name" value="Glycos_transf_2"/>
    <property type="match status" value="1"/>
</dbReference>
<protein>
    <submittedName>
        <fullName evidence="5">Glycosyltransferase</fullName>
        <ecNumber evidence="5">2.4.-.-</ecNumber>
    </submittedName>
</protein>
<dbReference type="Pfam" id="PF02709">
    <property type="entry name" value="Glyco_transf_7C"/>
    <property type="match status" value="1"/>
</dbReference>
<dbReference type="CDD" id="cd00761">
    <property type="entry name" value="Glyco_tranf_GTA_type"/>
    <property type="match status" value="1"/>
</dbReference>
<keyword evidence="2" id="KW-0472">Membrane</keyword>
<evidence type="ECO:0000313" key="6">
    <source>
        <dbReference type="Proteomes" id="UP001595629"/>
    </source>
</evidence>
<dbReference type="Gene3D" id="3.90.550.10">
    <property type="entry name" value="Spore Coat Polysaccharide Biosynthesis Protein SpsA, Chain A"/>
    <property type="match status" value="1"/>
</dbReference>
<keyword evidence="2" id="KW-1133">Transmembrane helix</keyword>
<feature type="domain" description="Galactosyltransferase C-terminal" evidence="4">
    <location>
        <begin position="147"/>
        <end position="195"/>
    </location>
</feature>
<dbReference type="InterPro" id="IPR001173">
    <property type="entry name" value="Glyco_trans_2-like"/>
</dbReference>
<dbReference type="Proteomes" id="UP001595629">
    <property type="component" value="Unassembled WGS sequence"/>
</dbReference>
<proteinExistence type="predicted"/>
<dbReference type="EMBL" id="JBHRXI010000010">
    <property type="protein sequence ID" value="MFC3614311.1"/>
    <property type="molecule type" value="Genomic_DNA"/>
</dbReference>
<dbReference type="PANTHER" id="PTHR43646">
    <property type="entry name" value="GLYCOSYLTRANSFERASE"/>
    <property type="match status" value="1"/>
</dbReference>
<keyword evidence="1 5" id="KW-0808">Transferase</keyword>
<feature type="domain" description="Glycosyltransferase 2-like" evidence="3">
    <location>
        <begin position="8"/>
        <end position="125"/>
    </location>
</feature>
<evidence type="ECO:0000256" key="2">
    <source>
        <dbReference type="SAM" id="Phobius"/>
    </source>
</evidence>
<reference evidence="6" key="1">
    <citation type="journal article" date="2019" name="Int. J. Syst. Evol. Microbiol.">
        <title>The Global Catalogue of Microorganisms (GCM) 10K type strain sequencing project: providing services to taxonomists for standard genome sequencing and annotation.</title>
        <authorList>
            <consortium name="The Broad Institute Genomics Platform"/>
            <consortium name="The Broad Institute Genome Sequencing Center for Infectious Disease"/>
            <person name="Wu L."/>
            <person name="Ma J."/>
        </authorList>
    </citation>
    <scope>NUCLEOTIDE SEQUENCE [LARGE SCALE GENOMIC DNA]</scope>
    <source>
        <strain evidence="6">KCTC 42911</strain>
    </source>
</reference>
<accession>A0ABV7TFC3</accession>
<comment type="caution">
    <text evidence="5">The sequence shown here is derived from an EMBL/GenBank/DDBJ whole genome shotgun (WGS) entry which is preliminary data.</text>
</comment>
<keyword evidence="5" id="KW-0328">Glycosyltransferase</keyword>
<dbReference type="InterPro" id="IPR027791">
    <property type="entry name" value="Galactosyl_T_C"/>
</dbReference>
<dbReference type="GO" id="GO:0016757">
    <property type="term" value="F:glycosyltransferase activity"/>
    <property type="evidence" value="ECO:0007669"/>
    <property type="project" value="UniProtKB-KW"/>
</dbReference>
<organism evidence="5 6">
    <name type="scientific">Lutimaribacter marinistellae</name>
    <dbReference type="NCBI Taxonomy" id="1820329"/>
    <lineage>
        <taxon>Bacteria</taxon>
        <taxon>Pseudomonadati</taxon>
        <taxon>Pseudomonadota</taxon>
        <taxon>Alphaproteobacteria</taxon>
        <taxon>Rhodobacterales</taxon>
        <taxon>Roseobacteraceae</taxon>
        <taxon>Lutimaribacter</taxon>
    </lineage>
</organism>
<gene>
    <name evidence="5" type="ORF">ACFORG_11110</name>
</gene>
<evidence type="ECO:0000256" key="1">
    <source>
        <dbReference type="ARBA" id="ARBA00022679"/>
    </source>
</evidence>